<dbReference type="AlphaFoldDB" id="A0A518DHE2"/>
<dbReference type="SUPFAM" id="SSF52540">
    <property type="entry name" value="P-loop containing nucleoside triphosphate hydrolases"/>
    <property type="match status" value="2"/>
</dbReference>
<proteinExistence type="predicted"/>
<evidence type="ECO:0000313" key="7">
    <source>
        <dbReference type="Proteomes" id="UP000317429"/>
    </source>
</evidence>
<dbReference type="RefSeq" id="WP_145290285.1">
    <property type="nucleotide sequence ID" value="NZ_CP036291.1"/>
</dbReference>
<evidence type="ECO:0000256" key="4">
    <source>
        <dbReference type="SAM" id="MobiDB-lite"/>
    </source>
</evidence>
<dbReference type="PANTHER" id="PTHR19211">
    <property type="entry name" value="ATP-BINDING TRANSPORT PROTEIN-RELATED"/>
    <property type="match status" value="1"/>
</dbReference>
<keyword evidence="1" id="KW-0677">Repeat</keyword>
<accession>A0A518DHE2</accession>
<dbReference type="Proteomes" id="UP000317429">
    <property type="component" value="Chromosome"/>
</dbReference>
<dbReference type="InterPro" id="IPR017871">
    <property type="entry name" value="ABC_transporter-like_CS"/>
</dbReference>
<feature type="compositionally biased region" description="Basic and acidic residues" evidence="4">
    <location>
        <begin position="514"/>
        <end position="531"/>
    </location>
</feature>
<dbReference type="PROSITE" id="PS50893">
    <property type="entry name" value="ABC_TRANSPORTER_2"/>
    <property type="match status" value="2"/>
</dbReference>
<keyword evidence="3 6" id="KW-0067">ATP-binding</keyword>
<protein>
    <submittedName>
        <fullName evidence="6">Putative ABC transporter ATP-binding protein YheS</fullName>
    </submittedName>
</protein>
<dbReference type="PROSITE" id="PS00211">
    <property type="entry name" value="ABC_TRANSPORTER_1"/>
    <property type="match status" value="2"/>
</dbReference>
<dbReference type="InterPro" id="IPR032781">
    <property type="entry name" value="ABC_tran_Xtn"/>
</dbReference>
<keyword evidence="2" id="KW-0547">Nucleotide-binding</keyword>
<sequence length="591" mass="65934">MPVVLTLQNGYKRYGDQILLDGASCALADDQKVGLIGRNGAGKSTLCRILLGDEELDAGEVVGSKKLRLGYLRQHDPFLPEETVMGFLMRDSAKPDWQCGQVAWQFAISDAMLGQQVRELSGGWQTRVKLASLLLHDPNLLILDEPTNFLDLRTQMLLEHFLQNFKAGILVVSHDRSFLKRTCTHTLEISRGELTMFPGDVDAYLQNLEERREHDERANAATLTKRKQLERFIAENRANANTASQARSKAKQLERLQMVEVAGKEQSVRFSFPKVEPRQGPALRTEDLAIGYPDRMVAGDVQVEVEHGARLGIVGDNGQGKTTFLRTICESIPPKRGRLKWGYGVHIGVYAQHVYTSLPENDSVEDYLYRQAAPGTKDQQIKDVAGSFLFSGQLAEKKIKVLSGGERARLVLAGLLLEQHNVLILDEPGNHLDVETVEALADALHRYPGTVLFTSHDRYFMHTVATEVIEVRDGRVISYPGTYDEYVYRTQKEIDDGLRAEAARHPDTQSGGGADDKKARARADRDSQKRLKAVERKIAKLDDERKALTASQATLTGAKEAQEAHAKLAELNAEIGSLESEWLELWEEVEG</sequence>
<reference evidence="6 7" key="1">
    <citation type="submission" date="2019-02" db="EMBL/GenBank/DDBJ databases">
        <title>Deep-cultivation of Planctomycetes and their phenomic and genomic characterization uncovers novel biology.</title>
        <authorList>
            <person name="Wiegand S."/>
            <person name="Jogler M."/>
            <person name="Boedeker C."/>
            <person name="Pinto D."/>
            <person name="Vollmers J."/>
            <person name="Rivas-Marin E."/>
            <person name="Kohn T."/>
            <person name="Peeters S.H."/>
            <person name="Heuer A."/>
            <person name="Rast P."/>
            <person name="Oberbeckmann S."/>
            <person name="Bunk B."/>
            <person name="Jeske O."/>
            <person name="Meyerdierks A."/>
            <person name="Storesund J.E."/>
            <person name="Kallscheuer N."/>
            <person name="Luecker S."/>
            <person name="Lage O.M."/>
            <person name="Pohl T."/>
            <person name="Merkel B.J."/>
            <person name="Hornburger P."/>
            <person name="Mueller R.-W."/>
            <person name="Bruemmer F."/>
            <person name="Labrenz M."/>
            <person name="Spormann A.M."/>
            <person name="Op den Camp H."/>
            <person name="Overmann J."/>
            <person name="Amann R."/>
            <person name="Jetten M.S.M."/>
            <person name="Mascher T."/>
            <person name="Medema M.H."/>
            <person name="Devos D.P."/>
            <person name="Kaster A.-K."/>
            <person name="Ovreas L."/>
            <person name="Rohde M."/>
            <person name="Galperin M.Y."/>
            <person name="Jogler C."/>
        </authorList>
    </citation>
    <scope>NUCLEOTIDE SEQUENCE [LARGE SCALE GENOMIC DNA]</scope>
    <source>
        <strain evidence="6 7">Pla175</strain>
    </source>
</reference>
<evidence type="ECO:0000259" key="5">
    <source>
        <dbReference type="PROSITE" id="PS50893"/>
    </source>
</evidence>
<dbReference type="GO" id="GO:0016887">
    <property type="term" value="F:ATP hydrolysis activity"/>
    <property type="evidence" value="ECO:0007669"/>
    <property type="project" value="InterPro"/>
</dbReference>
<dbReference type="Gene3D" id="3.40.50.300">
    <property type="entry name" value="P-loop containing nucleotide triphosphate hydrolases"/>
    <property type="match status" value="2"/>
</dbReference>
<dbReference type="KEGG" id="pnd:Pla175_43080"/>
<dbReference type="SMART" id="SM00382">
    <property type="entry name" value="AAA"/>
    <property type="match status" value="2"/>
</dbReference>
<dbReference type="OrthoDB" id="9760950at2"/>
<dbReference type="InterPro" id="IPR050611">
    <property type="entry name" value="ABCF"/>
</dbReference>
<feature type="domain" description="ABC transporter" evidence="5">
    <location>
        <begin position="5"/>
        <end position="216"/>
    </location>
</feature>
<evidence type="ECO:0000313" key="6">
    <source>
        <dbReference type="EMBL" id="QDU90895.1"/>
    </source>
</evidence>
<dbReference type="InterPro" id="IPR027417">
    <property type="entry name" value="P-loop_NTPase"/>
</dbReference>
<dbReference type="Pfam" id="PF12848">
    <property type="entry name" value="ABC_tran_Xtn"/>
    <property type="match status" value="1"/>
</dbReference>
<name>A0A518DHE2_9BACT</name>
<feature type="region of interest" description="Disordered" evidence="4">
    <location>
        <begin position="503"/>
        <end position="531"/>
    </location>
</feature>
<dbReference type="PANTHER" id="PTHR19211:SF14">
    <property type="entry name" value="ATP-BINDING CASSETTE SUB-FAMILY F MEMBER 1"/>
    <property type="match status" value="1"/>
</dbReference>
<evidence type="ECO:0000256" key="1">
    <source>
        <dbReference type="ARBA" id="ARBA00022737"/>
    </source>
</evidence>
<keyword evidence="7" id="KW-1185">Reference proteome</keyword>
<evidence type="ECO:0000256" key="3">
    <source>
        <dbReference type="ARBA" id="ARBA00022840"/>
    </source>
</evidence>
<organism evidence="6 7">
    <name type="scientific">Pirellulimonas nuda</name>
    <dbReference type="NCBI Taxonomy" id="2528009"/>
    <lineage>
        <taxon>Bacteria</taxon>
        <taxon>Pseudomonadati</taxon>
        <taxon>Planctomycetota</taxon>
        <taxon>Planctomycetia</taxon>
        <taxon>Pirellulales</taxon>
        <taxon>Lacipirellulaceae</taxon>
        <taxon>Pirellulimonas</taxon>
    </lineage>
</organism>
<dbReference type="CDD" id="cd03221">
    <property type="entry name" value="ABCF_EF-3"/>
    <property type="match status" value="2"/>
</dbReference>
<evidence type="ECO:0000256" key="2">
    <source>
        <dbReference type="ARBA" id="ARBA00022741"/>
    </source>
</evidence>
<dbReference type="GO" id="GO:0005524">
    <property type="term" value="F:ATP binding"/>
    <property type="evidence" value="ECO:0007669"/>
    <property type="project" value="UniProtKB-KW"/>
</dbReference>
<gene>
    <name evidence="6" type="primary">yheS</name>
    <name evidence="6" type="ORF">Pla175_43080</name>
</gene>
<dbReference type="InterPro" id="IPR003439">
    <property type="entry name" value="ABC_transporter-like_ATP-bd"/>
</dbReference>
<dbReference type="Pfam" id="PF00005">
    <property type="entry name" value="ABC_tran"/>
    <property type="match status" value="2"/>
</dbReference>
<dbReference type="EMBL" id="CP036291">
    <property type="protein sequence ID" value="QDU90895.1"/>
    <property type="molecule type" value="Genomic_DNA"/>
</dbReference>
<feature type="domain" description="ABC transporter" evidence="5">
    <location>
        <begin position="283"/>
        <end position="498"/>
    </location>
</feature>
<dbReference type="InterPro" id="IPR003593">
    <property type="entry name" value="AAA+_ATPase"/>
</dbReference>